<accession>A0A8S5UQH4</accession>
<evidence type="ECO:0000313" key="2">
    <source>
        <dbReference type="EMBL" id="DAF96691.1"/>
    </source>
</evidence>
<name>A0A8S5UQH4_9CAUD</name>
<sequence length="236" mass="26246">MKYFYNYSFLDKWMEANSKITNKEIMKAMGTTSNACLDSWIRMKSPLPTIAMLRFCNAFHVPLSAFIVDADQQGREGCCEEGYVCPGIDDQFEPDGGYLDNEEKRKQGTRALRNPLDVERMKSVVPGWTSVGNAGNGGAKGLRLGRKEEHKEETAAAPMDAAAPMNAAAPTPITEPVTAAETDISLKTLNRMLDIIAEQQKQIGDQQKLISELTHRLESQQPSYGMVAEEIHRETE</sequence>
<feature type="region of interest" description="Disordered" evidence="1">
    <location>
        <begin position="127"/>
        <end position="157"/>
    </location>
</feature>
<dbReference type="EMBL" id="BK016120">
    <property type="protein sequence ID" value="DAF96691.1"/>
    <property type="molecule type" value="Genomic_DNA"/>
</dbReference>
<organism evidence="2">
    <name type="scientific">Siphoviridae sp. ctfrT39</name>
    <dbReference type="NCBI Taxonomy" id="2825598"/>
    <lineage>
        <taxon>Viruses</taxon>
        <taxon>Duplodnaviria</taxon>
        <taxon>Heunggongvirae</taxon>
        <taxon>Uroviricota</taxon>
        <taxon>Caudoviricetes</taxon>
    </lineage>
</organism>
<reference evidence="2" key="1">
    <citation type="journal article" date="2021" name="Proc. Natl. Acad. Sci. U.S.A.">
        <title>A Catalog of Tens of Thousands of Viruses from Human Metagenomes Reveals Hidden Associations with Chronic Diseases.</title>
        <authorList>
            <person name="Tisza M.J."/>
            <person name="Buck C.B."/>
        </authorList>
    </citation>
    <scope>NUCLEOTIDE SEQUENCE</scope>
    <source>
        <strain evidence="2">CtfrT39</strain>
    </source>
</reference>
<proteinExistence type="predicted"/>
<evidence type="ECO:0000256" key="1">
    <source>
        <dbReference type="SAM" id="MobiDB-lite"/>
    </source>
</evidence>
<feature type="compositionally biased region" description="Basic and acidic residues" evidence="1">
    <location>
        <begin position="145"/>
        <end position="154"/>
    </location>
</feature>
<protein>
    <submittedName>
        <fullName evidence="2">Helix-turn-helix domain protein</fullName>
    </submittedName>
</protein>